<dbReference type="Pfam" id="PF02909">
    <property type="entry name" value="TetR_C_1"/>
    <property type="match status" value="1"/>
</dbReference>
<evidence type="ECO:0000256" key="3">
    <source>
        <dbReference type="ARBA" id="ARBA00023163"/>
    </source>
</evidence>
<keyword evidence="3" id="KW-0804">Transcription</keyword>
<dbReference type="InterPro" id="IPR036271">
    <property type="entry name" value="Tet_transcr_reg_TetR-rel_C_sf"/>
</dbReference>
<keyword evidence="1" id="KW-0805">Transcription regulation</keyword>
<reference evidence="8" key="1">
    <citation type="journal article" date="2019" name="Int. J. Syst. Evol. Microbiol.">
        <title>The Global Catalogue of Microorganisms (GCM) 10K type strain sequencing project: providing services to taxonomists for standard genome sequencing and annotation.</title>
        <authorList>
            <consortium name="The Broad Institute Genomics Platform"/>
            <consortium name="The Broad Institute Genome Sequencing Center for Infectious Disease"/>
            <person name="Wu L."/>
            <person name="Ma J."/>
        </authorList>
    </citation>
    <scope>NUCLEOTIDE SEQUENCE [LARGE SCALE GENOMIC DNA]</scope>
    <source>
        <strain evidence="8">CCM 7043</strain>
    </source>
</reference>
<sequence length="256" mass="28023">MDDDVTPEKPIAADEALDGGVDGNPDAAPPGARRRGRLSRDEVLTTALALIDADGVEALSMRRLGKALGRDPMRLYRHASSKDALLDGVVELVLSELAVPLPQEVGGWEEALRRTAHTFRAIALAHPHVVPLLVTRPLATPLAMRPLGTLRPLEDLLELLIEAGFDGRGALHAYRLYIGFLHGHVLNELQERVQDPDEIDDVLRLGLYRLPVREFPRLRALAAELAEYDGERELDEGLDIVLTGLREQVRSTAAGS</sequence>
<dbReference type="Proteomes" id="UP001597114">
    <property type="component" value="Unassembled WGS sequence"/>
</dbReference>
<protein>
    <submittedName>
        <fullName evidence="7">TetR/AcrR family transcriptional regulator C-terminal domain-containing protein</fullName>
    </submittedName>
</protein>
<dbReference type="SUPFAM" id="SSF48498">
    <property type="entry name" value="Tetracyclin repressor-like, C-terminal domain"/>
    <property type="match status" value="1"/>
</dbReference>
<keyword evidence="2 4" id="KW-0238">DNA-binding</keyword>
<dbReference type="InterPro" id="IPR001647">
    <property type="entry name" value="HTH_TetR"/>
</dbReference>
<evidence type="ECO:0000256" key="2">
    <source>
        <dbReference type="ARBA" id="ARBA00023125"/>
    </source>
</evidence>
<feature type="domain" description="HTH tetR-type" evidence="6">
    <location>
        <begin position="37"/>
        <end position="97"/>
    </location>
</feature>
<comment type="caution">
    <text evidence="7">The sequence shown here is derived from an EMBL/GenBank/DDBJ whole genome shotgun (WGS) entry which is preliminary data.</text>
</comment>
<dbReference type="PANTHER" id="PTHR30055">
    <property type="entry name" value="HTH-TYPE TRANSCRIPTIONAL REGULATOR RUTR"/>
    <property type="match status" value="1"/>
</dbReference>
<dbReference type="Gene3D" id="1.10.10.60">
    <property type="entry name" value="Homeodomain-like"/>
    <property type="match status" value="1"/>
</dbReference>
<dbReference type="SUPFAM" id="SSF46689">
    <property type="entry name" value="Homeodomain-like"/>
    <property type="match status" value="1"/>
</dbReference>
<dbReference type="InterPro" id="IPR050109">
    <property type="entry name" value="HTH-type_TetR-like_transc_reg"/>
</dbReference>
<evidence type="ECO:0000259" key="6">
    <source>
        <dbReference type="PROSITE" id="PS50977"/>
    </source>
</evidence>
<dbReference type="InterPro" id="IPR004111">
    <property type="entry name" value="Repressor_TetR_C"/>
</dbReference>
<organism evidence="7 8">
    <name type="scientific">Pseudonocardia yunnanensis</name>
    <dbReference type="NCBI Taxonomy" id="58107"/>
    <lineage>
        <taxon>Bacteria</taxon>
        <taxon>Bacillati</taxon>
        <taxon>Actinomycetota</taxon>
        <taxon>Actinomycetes</taxon>
        <taxon>Pseudonocardiales</taxon>
        <taxon>Pseudonocardiaceae</taxon>
        <taxon>Pseudonocardia</taxon>
    </lineage>
</organism>
<evidence type="ECO:0000256" key="5">
    <source>
        <dbReference type="SAM" id="MobiDB-lite"/>
    </source>
</evidence>
<dbReference type="PANTHER" id="PTHR30055:SF151">
    <property type="entry name" value="TRANSCRIPTIONAL REGULATORY PROTEIN"/>
    <property type="match status" value="1"/>
</dbReference>
<proteinExistence type="predicted"/>
<dbReference type="PROSITE" id="PS50977">
    <property type="entry name" value="HTH_TETR_2"/>
    <property type="match status" value="1"/>
</dbReference>
<keyword evidence="8" id="KW-1185">Reference proteome</keyword>
<gene>
    <name evidence="7" type="ORF">ACFSJD_33180</name>
</gene>
<feature type="DNA-binding region" description="H-T-H motif" evidence="4">
    <location>
        <begin position="60"/>
        <end position="79"/>
    </location>
</feature>
<feature type="region of interest" description="Disordered" evidence="5">
    <location>
        <begin position="1"/>
        <end position="38"/>
    </location>
</feature>
<evidence type="ECO:0000256" key="1">
    <source>
        <dbReference type="ARBA" id="ARBA00023015"/>
    </source>
</evidence>
<dbReference type="InterPro" id="IPR009057">
    <property type="entry name" value="Homeodomain-like_sf"/>
</dbReference>
<evidence type="ECO:0000313" key="8">
    <source>
        <dbReference type="Proteomes" id="UP001597114"/>
    </source>
</evidence>
<dbReference type="RefSeq" id="WP_344723753.1">
    <property type="nucleotide sequence ID" value="NZ_BAAAUS010000023.1"/>
</dbReference>
<dbReference type="EMBL" id="JBHUCO010000045">
    <property type="protein sequence ID" value="MFD1522390.1"/>
    <property type="molecule type" value="Genomic_DNA"/>
</dbReference>
<accession>A0ABW4F6F0</accession>
<evidence type="ECO:0000313" key="7">
    <source>
        <dbReference type="EMBL" id="MFD1522390.1"/>
    </source>
</evidence>
<name>A0ABW4F6F0_9PSEU</name>
<dbReference type="Gene3D" id="1.10.357.10">
    <property type="entry name" value="Tetracycline Repressor, domain 2"/>
    <property type="match status" value="1"/>
</dbReference>
<dbReference type="Pfam" id="PF00440">
    <property type="entry name" value="TetR_N"/>
    <property type="match status" value="1"/>
</dbReference>
<evidence type="ECO:0000256" key="4">
    <source>
        <dbReference type="PROSITE-ProRule" id="PRU00335"/>
    </source>
</evidence>